<feature type="coiled-coil region" evidence="1">
    <location>
        <begin position="675"/>
        <end position="712"/>
    </location>
</feature>
<dbReference type="Proteomes" id="UP000663891">
    <property type="component" value="Unassembled WGS sequence"/>
</dbReference>
<feature type="region of interest" description="Disordered" evidence="2">
    <location>
        <begin position="525"/>
        <end position="553"/>
    </location>
</feature>
<feature type="compositionally biased region" description="Acidic residues" evidence="2">
    <location>
        <begin position="734"/>
        <end position="746"/>
    </location>
</feature>
<gene>
    <name evidence="5" type="ORF">OKA104_LOCUS23807</name>
    <name evidence="4" type="ORF">VCS650_LOCUS25581</name>
</gene>
<organism evidence="4 6">
    <name type="scientific">Adineta steineri</name>
    <dbReference type="NCBI Taxonomy" id="433720"/>
    <lineage>
        <taxon>Eukaryota</taxon>
        <taxon>Metazoa</taxon>
        <taxon>Spiralia</taxon>
        <taxon>Gnathifera</taxon>
        <taxon>Rotifera</taxon>
        <taxon>Eurotatoria</taxon>
        <taxon>Bdelloidea</taxon>
        <taxon>Adinetida</taxon>
        <taxon>Adinetidae</taxon>
        <taxon>Adineta</taxon>
    </lineage>
</organism>
<feature type="compositionally biased region" description="Basic and acidic residues" evidence="2">
    <location>
        <begin position="525"/>
        <end position="546"/>
    </location>
</feature>
<feature type="region of interest" description="Disordered" evidence="2">
    <location>
        <begin position="725"/>
        <end position="768"/>
    </location>
</feature>
<dbReference type="GO" id="GO:0007165">
    <property type="term" value="P:signal transduction"/>
    <property type="evidence" value="ECO:0007669"/>
    <property type="project" value="InterPro"/>
</dbReference>
<feature type="compositionally biased region" description="Basic and acidic residues" evidence="2">
    <location>
        <begin position="748"/>
        <end position="763"/>
    </location>
</feature>
<evidence type="ECO:0000313" key="6">
    <source>
        <dbReference type="Proteomes" id="UP000663891"/>
    </source>
</evidence>
<dbReference type="Gene3D" id="3.40.50.10140">
    <property type="entry name" value="Toll/interleukin-1 receptor homology (TIR) domain"/>
    <property type="match status" value="1"/>
</dbReference>
<accession>A0A814WC74</accession>
<evidence type="ECO:0000259" key="3">
    <source>
        <dbReference type="Pfam" id="PF13676"/>
    </source>
</evidence>
<proteinExistence type="predicted"/>
<dbReference type="Pfam" id="PF13676">
    <property type="entry name" value="TIR_2"/>
    <property type="match status" value="1"/>
</dbReference>
<dbReference type="InterPro" id="IPR011989">
    <property type="entry name" value="ARM-like"/>
</dbReference>
<reference evidence="4" key="1">
    <citation type="submission" date="2021-02" db="EMBL/GenBank/DDBJ databases">
        <authorList>
            <person name="Nowell W R."/>
        </authorList>
    </citation>
    <scope>NUCLEOTIDE SEQUENCE</scope>
</reference>
<evidence type="ECO:0000313" key="4">
    <source>
        <dbReference type="EMBL" id="CAF1200256.1"/>
    </source>
</evidence>
<dbReference type="InterPro" id="IPR000157">
    <property type="entry name" value="TIR_dom"/>
</dbReference>
<dbReference type="Gene3D" id="1.25.10.10">
    <property type="entry name" value="Leucine-rich Repeat Variant"/>
    <property type="match status" value="1"/>
</dbReference>
<evidence type="ECO:0000256" key="1">
    <source>
        <dbReference type="SAM" id="Coils"/>
    </source>
</evidence>
<feature type="domain" description="TIR" evidence="3">
    <location>
        <begin position="560"/>
        <end position="675"/>
    </location>
</feature>
<dbReference type="InterPro" id="IPR016024">
    <property type="entry name" value="ARM-type_fold"/>
</dbReference>
<dbReference type="SUPFAM" id="SSF48371">
    <property type="entry name" value="ARM repeat"/>
    <property type="match status" value="1"/>
</dbReference>
<dbReference type="PANTHER" id="PTHR46270">
    <property type="entry name" value="ARMADILLO-TYPE FOLD-RELATED"/>
    <property type="match status" value="1"/>
</dbReference>
<evidence type="ECO:0000256" key="2">
    <source>
        <dbReference type="SAM" id="MobiDB-lite"/>
    </source>
</evidence>
<comment type="caution">
    <text evidence="4">The sequence shown here is derived from an EMBL/GenBank/DDBJ whole genome shotgun (WGS) entry which is preliminary data.</text>
</comment>
<sequence length="871" mass="101420">MIVKAANLIAIQHDRIHDKLSSTDICTMFNQFLVEFERMEKGDNATTKLFLDAVEDIVDAVLSILPYKLLDPKVLNHPLMHFIQQLFMTILDNWCVSHLRINIQETDILLKIVLIFVHIAEQAFIPNINENEKTKNELLATKQLLFKVREQVDSIILNKENSDDDPNIWAVGLLTIKLLQGSPFYYTLGRNHRLINDLIMNSLDSYDYRQIMLQLQHGQPFNDIDSYLFATCWQYLSSTSLTKQNSSAQPNPIDLIHYLSDELLIRLEHAIDELLSIAPPSLAYVFERCHQLLNIHNLQSFDKHAQYMIDRLINILQEQLSTNPQDQELINVTLEAFHNLSKNTDIRTIMKNRQLTSIFYNYISTENAEQQKLGLSILAEIMDEKEINEKPNEITSVFIDHLKQLNLNEYDPNMDSTLASLKVLMQHEQIKNRFVQQNGLNILVSFIRDGDSSKQSDKQQEKALKILWLNTFNNLQVINMLQQDLKLMTRVNDIYHHATEYGNMTLEKAAEGLIWKVEEEEKFKKQQDAEAERKREEKRQKAKESGAEEEEEEEAQYDLMISYSWADMDLAHRIFHHLTDKLGYSIWLGQEQTHGSTIQAMANAVDNAQFILMCMSDTYKRSANCQSEAEYAHNRKKHIVPCKMKKDYNPDGWLGFILGTRMYIDFGSFEFEKAIELLDNEVQLQKKKRKEAREMARLEKKLEVEIDNTKEDDIKENDIKEDDIKEDDIKENDIKEDDIKEDDATTENDVKEESQSDDNKSEETIDMDNVSSWSESVVRRFLKEKDLTDFLPLCDGINGQELIELYVMCKMNSVSMYRCLKSELLKIHDKVLLISTFLHFIERLRAVCDRGLPLDACICNNNLEECLEDAD</sequence>
<dbReference type="SUPFAM" id="SSF52200">
    <property type="entry name" value="Toll/Interleukin receptor TIR domain"/>
    <property type="match status" value="1"/>
</dbReference>
<dbReference type="OrthoDB" id="10031111at2759"/>
<dbReference type="EMBL" id="CAJOAY010001848">
    <property type="protein sequence ID" value="CAF3893880.1"/>
    <property type="molecule type" value="Genomic_DNA"/>
</dbReference>
<dbReference type="AlphaFoldDB" id="A0A814WC74"/>
<evidence type="ECO:0000313" key="5">
    <source>
        <dbReference type="EMBL" id="CAF3893880.1"/>
    </source>
</evidence>
<dbReference type="Proteomes" id="UP000663881">
    <property type="component" value="Unassembled WGS sequence"/>
</dbReference>
<dbReference type="EMBL" id="CAJNON010000330">
    <property type="protein sequence ID" value="CAF1200256.1"/>
    <property type="molecule type" value="Genomic_DNA"/>
</dbReference>
<dbReference type="PANTHER" id="PTHR46270:SF2">
    <property type="entry name" value="TIR DOMAIN-CONTAINING PROTEIN"/>
    <property type="match status" value="1"/>
</dbReference>
<protein>
    <recommendedName>
        <fullName evidence="3">TIR domain-containing protein</fullName>
    </recommendedName>
</protein>
<dbReference type="InterPro" id="IPR035897">
    <property type="entry name" value="Toll_tir_struct_dom_sf"/>
</dbReference>
<name>A0A814WC74_9BILA</name>
<keyword evidence="1" id="KW-0175">Coiled coil</keyword>